<dbReference type="EMBL" id="JYFN01000001">
    <property type="protein sequence ID" value="KJE25547.1"/>
    <property type="molecule type" value="Genomic_DNA"/>
</dbReference>
<comment type="caution">
    <text evidence="2">The sequence shown here is derived from an EMBL/GenBank/DDBJ whole genome shotgun (WGS) entry which is preliminary data.</text>
</comment>
<feature type="region of interest" description="Disordered" evidence="1">
    <location>
        <begin position="70"/>
        <end position="93"/>
    </location>
</feature>
<dbReference type="PATRIC" id="fig|1502723.3.peg.182"/>
<dbReference type="Proteomes" id="UP000032545">
    <property type="component" value="Unassembled WGS sequence"/>
</dbReference>
<protein>
    <submittedName>
        <fullName evidence="2">Uncharacterized protein</fullName>
    </submittedName>
</protein>
<reference evidence="2 3" key="2">
    <citation type="journal article" date="2016" name="Genome Announc.">
        <title>Permanent Draft Genome Sequences for Two Variants of Frankia sp. Strain CpI1, the First Frankia Strain Isolated from Root Nodules of Comptonia peregrina.</title>
        <authorList>
            <person name="Oshone R."/>
            <person name="Hurst S.G.IV."/>
            <person name="Abebe-Akele F."/>
            <person name="Simpson S."/>
            <person name="Morris K."/>
            <person name="Thomas W.K."/>
            <person name="Tisa L.S."/>
        </authorList>
    </citation>
    <scope>NUCLEOTIDE SEQUENCE [LARGE SCALE GENOMIC DNA]</scope>
    <source>
        <strain evidence="3">CpI1-S</strain>
    </source>
</reference>
<evidence type="ECO:0000313" key="2">
    <source>
        <dbReference type="EMBL" id="KJE25547.1"/>
    </source>
</evidence>
<dbReference type="AlphaFoldDB" id="A0A0D8BQ74"/>
<keyword evidence="3" id="KW-1185">Reference proteome</keyword>
<proteinExistence type="predicted"/>
<reference evidence="3" key="1">
    <citation type="submission" date="2015-02" db="EMBL/GenBank/DDBJ databases">
        <title>Draft Genome of Frankia sp. CpI1-S.</title>
        <authorList>
            <person name="Oshone R.T."/>
            <person name="Ngom M."/>
            <person name="Ghodhbane-Gtari F."/>
            <person name="Gtari M."/>
            <person name="Morris K."/>
            <person name="Thomas K."/>
            <person name="Sen A."/>
            <person name="Tisa L.S."/>
        </authorList>
    </citation>
    <scope>NUCLEOTIDE SEQUENCE [LARGE SCALE GENOMIC DNA]</scope>
    <source>
        <strain evidence="3">CpI1-S</strain>
    </source>
</reference>
<accession>A0A0D8BQ74</accession>
<dbReference type="RefSeq" id="WP_044882968.1">
    <property type="nucleotide sequence ID" value="NZ_JYFN01000001.1"/>
</dbReference>
<organism evidence="2 3">
    <name type="scientific">Frankia torreyi</name>
    <dbReference type="NCBI Taxonomy" id="1856"/>
    <lineage>
        <taxon>Bacteria</taxon>
        <taxon>Bacillati</taxon>
        <taxon>Actinomycetota</taxon>
        <taxon>Actinomycetes</taxon>
        <taxon>Frankiales</taxon>
        <taxon>Frankiaceae</taxon>
        <taxon>Frankia</taxon>
    </lineage>
</organism>
<sequence length="93" mass="10281">MAIGICDQIDCTETGPTVVEAGNQFTRVCHSHTKTAIKLLKGMHPGKRVTLHERDYDGLIEEWLIARGAQSLTDPRPAPTRATPSGRRRLGHH</sequence>
<name>A0A0D8BQ74_9ACTN</name>
<evidence type="ECO:0000313" key="3">
    <source>
        <dbReference type="Proteomes" id="UP000032545"/>
    </source>
</evidence>
<gene>
    <name evidence="2" type="ORF">FF36_00163</name>
</gene>
<evidence type="ECO:0000256" key="1">
    <source>
        <dbReference type="SAM" id="MobiDB-lite"/>
    </source>
</evidence>